<dbReference type="AlphaFoldDB" id="A0A077WDU5"/>
<dbReference type="OrthoDB" id="273230at2759"/>
<evidence type="ECO:0000313" key="1">
    <source>
        <dbReference type="EMBL" id="CDS05273.1"/>
    </source>
</evidence>
<name>A0A077WDU5_9FUNG</name>
<proteinExistence type="predicted"/>
<gene>
    <name evidence="1" type="ORF">LRAMOSA07802</name>
</gene>
<sequence>MRSLFVFVTKHQHIDTSSMKSPKWLNRIRRRSSSSTTSHHVEQQSATAPEHTISFEEEIQQLAHAYEFALDELAYAVESQGSIYYDGDRETAQEAFDSCIDRYLYLMERLSEADCVKLDALYRRELESLNTRLAELPPISSY</sequence>
<dbReference type="EMBL" id="LK023316">
    <property type="protein sequence ID" value="CDS05273.1"/>
    <property type="molecule type" value="Genomic_DNA"/>
</dbReference>
<reference evidence="1" key="1">
    <citation type="journal article" date="2014" name="Genome Announc.">
        <title>De novo whole-genome sequence and genome annotation of Lichtheimia ramosa.</title>
        <authorList>
            <person name="Linde J."/>
            <person name="Schwartze V."/>
            <person name="Binder U."/>
            <person name="Lass-Florl C."/>
            <person name="Voigt K."/>
            <person name="Horn F."/>
        </authorList>
    </citation>
    <scope>NUCLEOTIDE SEQUENCE</scope>
    <source>
        <strain evidence="1">JMRC FSU:6197</strain>
    </source>
</reference>
<organism evidence="1">
    <name type="scientific">Lichtheimia ramosa</name>
    <dbReference type="NCBI Taxonomy" id="688394"/>
    <lineage>
        <taxon>Eukaryota</taxon>
        <taxon>Fungi</taxon>
        <taxon>Fungi incertae sedis</taxon>
        <taxon>Mucoromycota</taxon>
        <taxon>Mucoromycotina</taxon>
        <taxon>Mucoromycetes</taxon>
        <taxon>Mucorales</taxon>
        <taxon>Lichtheimiaceae</taxon>
        <taxon>Lichtheimia</taxon>
    </lineage>
</organism>
<accession>A0A077WDU5</accession>
<protein>
    <submittedName>
        <fullName evidence="1">Uncharacterized protein</fullName>
    </submittedName>
</protein>